<proteinExistence type="inferred from homology"/>
<dbReference type="InterPro" id="IPR050360">
    <property type="entry name" value="MFS_Sugar_Transporters"/>
</dbReference>
<feature type="transmembrane region" description="Helical" evidence="8">
    <location>
        <begin position="172"/>
        <end position="193"/>
    </location>
</feature>
<feature type="transmembrane region" description="Helical" evidence="8">
    <location>
        <begin position="115"/>
        <end position="133"/>
    </location>
</feature>
<evidence type="ECO:0000259" key="9">
    <source>
        <dbReference type="PROSITE" id="PS50850"/>
    </source>
</evidence>
<evidence type="ECO:0000256" key="4">
    <source>
        <dbReference type="ARBA" id="ARBA00022692"/>
    </source>
</evidence>
<feature type="transmembrane region" description="Helical" evidence="8">
    <location>
        <begin position="457"/>
        <end position="476"/>
    </location>
</feature>
<evidence type="ECO:0000256" key="2">
    <source>
        <dbReference type="ARBA" id="ARBA00010992"/>
    </source>
</evidence>
<evidence type="ECO:0000256" key="3">
    <source>
        <dbReference type="ARBA" id="ARBA00022448"/>
    </source>
</evidence>
<feature type="transmembrane region" description="Helical" evidence="8">
    <location>
        <begin position="139"/>
        <end position="160"/>
    </location>
</feature>
<evidence type="ECO:0000256" key="6">
    <source>
        <dbReference type="ARBA" id="ARBA00023136"/>
    </source>
</evidence>
<dbReference type="GO" id="GO:0005351">
    <property type="term" value="F:carbohydrate:proton symporter activity"/>
    <property type="evidence" value="ECO:0007669"/>
    <property type="project" value="TreeGrafter"/>
</dbReference>
<keyword evidence="11" id="KW-1185">Reference proteome</keyword>
<name>A0A8K0T7E5_9HYPO</name>
<dbReference type="PROSITE" id="PS00216">
    <property type="entry name" value="SUGAR_TRANSPORT_1"/>
    <property type="match status" value="1"/>
</dbReference>
<protein>
    <submittedName>
        <fullName evidence="10">Maltose permease</fullName>
    </submittedName>
</protein>
<dbReference type="PANTHER" id="PTHR48022:SF51">
    <property type="entry name" value="ALPHA-GLUCOSIDE TRANSPORTER, PUTATIVE (AFU_ORTHOLOGUE AFUA_6G11920)-RELATED"/>
    <property type="match status" value="1"/>
</dbReference>
<dbReference type="Gene3D" id="1.20.1250.20">
    <property type="entry name" value="MFS general substrate transporter like domains"/>
    <property type="match status" value="1"/>
</dbReference>
<comment type="caution">
    <text evidence="10">The sequence shown here is derived from an EMBL/GenBank/DDBJ whole genome shotgun (WGS) entry which is preliminary data.</text>
</comment>
<feature type="domain" description="Major facilitator superfamily (MFS) profile" evidence="9">
    <location>
        <begin position="40"/>
        <end position="480"/>
    </location>
</feature>
<feature type="transmembrane region" description="Helical" evidence="8">
    <location>
        <begin position="357"/>
        <end position="379"/>
    </location>
</feature>
<feature type="transmembrane region" description="Helical" evidence="8">
    <location>
        <begin position="213"/>
        <end position="234"/>
    </location>
</feature>
<dbReference type="EMBL" id="JAGPNK010000001">
    <property type="protein sequence ID" value="KAH7329462.1"/>
    <property type="molecule type" value="Genomic_DNA"/>
</dbReference>
<evidence type="ECO:0000256" key="1">
    <source>
        <dbReference type="ARBA" id="ARBA00004141"/>
    </source>
</evidence>
<sequence>MEATVSHHDAKEEKTSDALQQEHDLTLRGILQSHKAIVWWCFFWAMCAVGWGFDAQINGAMISVASFRRDFGYVLDGEAILPADWQTAFNTISTVGQFFGGFLTSFIADRIGRKNSLYIGIAICAGGILGEVFSHTRIAFLFSKLILGFGLGFYLTLAPLMSSELAPVALRGYATAGVNLGIAIGQLLSNAVVKAFGERVDRWAYAGPFATQLFFVVFLVAFLPFSPESAWYLVRRGKKEEALAAIRKMYGAGYDAEKRLVAMEATIEEERLSNSNEASWVECFKGTNRLRTGISTGVFLCQHLVGIVFVLGYSTYFFQLAGLDVSRSFDLGVGVTACGVAGNIVSWFVVERFGRRVIFVSGMAALTGLLLLIGIMDVVPTSAAGWVQAGATVIYAFVYFLTIGAMAFAILGEASSTSLRAKTMSLATATQALCGLAMNFAIPYMVNPDEGNLQGKVGFIFGGLALVATIGSWFFVPELKGKTFDEIDRLFAAKVPPRKMGSHQL</sequence>
<dbReference type="InterPro" id="IPR005829">
    <property type="entry name" value="Sugar_transporter_CS"/>
</dbReference>
<dbReference type="PROSITE" id="PS50850">
    <property type="entry name" value="MFS"/>
    <property type="match status" value="1"/>
</dbReference>
<feature type="transmembrane region" description="Helical" evidence="8">
    <location>
        <begin position="36"/>
        <end position="53"/>
    </location>
</feature>
<comment type="similarity">
    <text evidence="2 7">Belongs to the major facilitator superfamily. Sugar transporter (TC 2.A.1.1) family.</text>
</comment>
<keyword evidence="3 7" id="KW-0813">Transport</keyword>
<dbReference type="InterPro" id="IPR036259">
    <property type="entry name" value="MFS_trans_sf"/>
</dbReference>
<dbReference type="FunFam" id="1.20.1250.20:FF:000078">
    <property type="entry name" value="MFS maltose transporter, putative"/>
    <property type="match status" value="1"/>
</dbReference>
<dbReference type="OrthoDB" id="6612291at2759"/>
<feature type="transmembrane region" description="Helical" evidence="8">
    <location>
        <begin position="298"/>
        <end position="319"/>
    </location>
</feature>
<dbReference type="InterPro" id="IPR020846">
    <property type="entry name" value="MFS_dom"/>
</dbReference>
<dbReference type="SUPFAM" id="SSF103473">
    <property type="entry name" value="MFS general substrate transporter"/>
    <property type="match status" value="1"/>
</dbReference>
<feature type="transmembrane region" description="Helical" evidence="8">
    <location>
        <begin position="423"/>
        <end position="445"/>
    </location>
</feature>
<dbReference type="AlphaFoldDB" id="A0A8K0T7E5"/>
<evidence type="ECO:0000256" key="5">
    <source>
        <dbReference type="ARBA" id="ARBA00022989"/>
    </source>
</evidence>
<feature type="transmembrane region" description="Helical" evidence="8">
    <location>
        <begin position="331"/>
        <end position="350"/>
    </location>
</feature>
<dbReference type="InterPro" id="IPR005828">
    <property type="entry name" value="MFS_sugar_transport-like"/>
</dbReference>
<accession>A0A8K0T7E5</accession>
<keyword evidence="6 8" id="KW-0472">Membrane</keyword>
<dbReference type="GO" id="GO:0016020">
    <property type="term" value="C:membrane"/>
    <property type="evidence" value="ECO:0007669"/>
    <property type="project" value="UniProtKB-SubCell"/>
</dbReference>
<dbReference type="Proteomes" id="UP000813444">
    <property type="component" value="Unassembled WGS sequence"/>
</dbReference>
<evidence type="ECO:0000313" key="11">
    <source>
        <dbReference type="Proteomes" id="UP000813444"/>
    </source>
</evidence>
<keyword evidence="5 8" id="KW-1133">Transmembrane helix</keyword>
<reference evidence="10" key="1">
    <citation type="journal article" date="2021" name="Nat. Commun.">
        <title>Genetic determinants of endophytism in the Arabidopsis root mycobiome.</title>
        <authorList>
            <person name="Mesny F."/>
            <person name="Miyauchi S."/>
            <person name="Thiergart T."/>
            <person name="Pickel B."/>
            <person name="Atanasova L."/>
            <person name="Karlsson M."/>
            <person name="Huettel B."/>
            <person name="Barry K.W."/>
            <person name="Haridas S."/>
            <person name="Chen C."/>
            <person name="Bauer D."/>
            <person name="Andreopoulos W."/>
            <person name="Pangilinan J."/>
            <person name="LaButti K."/>
            <person name="Riley R."/>
            <person name="Lipzen A."/>
            <person name="Clum A."/>
            <person name="Drula E."/>
            <person name="Henrissat B."/>
            <person name="Kohler A."/>
            <person name="Grigoriev I.V."/>
            <person name="Martin F.M."/>
            <person name="Hacquard S."/>
        </authorList>
    </citation>
    <scope>NUCLEOTIDE SEQUENCE</scope>
    <source>
        <strain evidence="10">MPI-CAGE-CH-0235</strain>
    </source>
</reference>
<gene>
    <name evidence="10" type="ORF">B0I35DRAFT_367814</name>
</gene>
<dbReference type="PANTHER" id="PTHR48022">
    <property type="entry name" value="PLASTIDIC GLUCOSE TRANSPORTER 4"/>
    <property type="match status" value="1"/>
</dbReference>
<keyword evidence="4 8" id="KW-0812">Transmembrane</keyword>
<organism evidence="10 11">
    <name type="scientific">Stachybotrys elegans</name>
    <dbReference type="NCBI Taxonomy" id="80388"/>
    <lineage>
        <taxon>Eukaryota</taxon>
        <taxon>Fungi</taxon>
        <taxon>Dikarya</taxon>
        <taxon>Ascomycota</taxon>
        <taxon>Pezizomycotina</taxon>
        <taxon>Sordariomycetes</taxon>
        <taxon>Hypocreomycetidae</taxon>
        <taxon>Hypocreales</taxon>
        <taxon>Stachybotryaceae</taxon>
        <taxon>Stachybotrys</taxon>
    </lineage>
</organism>
<evidence type="ECO:0000256" key="7">
    <source>
        <dbReference type="RuleBase" id="RU003346"/>
    </source>
</evidence>
<dbReference type="Pfam" id="PF00083">
    <property type="entry name" value="Sugar_tr"/>
    <property type="match status" value="1"/>
</dbReference>
<dbReference type="NCBIfam" id="TIGR00879">
    <property type="entry name" value="SP"/>
    <property type="match status" value="1"/>
</dbReference>
<evidence type="ECO:0000256" key="8">
    <source>
        <dbReference type="SAM" id="Phobius"/>
    </source>
</evidence>
<dbReference type="InterPro" id="IPR003663">
    <property type="entry name" value="Sugar/inositol_transpt"/>
</dbReference>
<comment type="subcellular location">
    <subcellularLocation>
        <location evidence="1">Membrane</location>
        <topology evidence="1">Multi-pass membrane protein</topology>
    </subcellularLocation>
</comment>
<feature type="transmembrane region" description="Helical" evidence="8">
    <location>
        <begin position="385"/>
        <end position="411"/>
    </location>
</feature>
<evidence type="ECO:0000313" key="10">
    <source>
        <dbReference type="EMBL" id="KAH7329462.1"/>
    </source>
</evidence>